<dbReference type="CDD" id="cd14792">
    <property type="entry name" value="GH27"/>
    <property type="match status" value="1"/>
</dbReference>
<feature type="chain" id="PRO_5015865518" description="Alpha-galactosidase" evidence="6">
    <location>
        <begin position="39"/>
        <end position="676"/>
    </location>
</feature>
<sequence>MQKGTTVTKRTRNRTVPLFLSAAVLVGGSALTAAPASADDGVSQSAANYSDAANPGGAIAPVPPMGFNNWARAQCTPQAPLDGSPQINYSFQQYMEDNAKGLSDAGLIAAGYKNVTVDDCWMYRNSSGYLHGALNWGGATDVRNTSTQPGFDSELTNYGSYLHGLGAKFGIYETSGTHTCSTAAPTSPNLPNGSEGYEQNDANSFVAWGVDELKYDNCGDQEPVQTLDTRMSNDLSTAVTNANNAGTATPNVMFNISAPAGLANGSAKFAAMDWVRPLGQLWRVGPDIYNDQDNGATDPWNQALGVQSSYNFGAYQSFDNTLELARYTSPGNWNDADMLLIGDNGMTTPEERSQMSLFSALGAPLVISTDARKFEPSYISSLATTDPAMATHLQNSVAILGDSEVIAVDQDSLGAGAYRVSGGATNADGTPAASSGIDVVVKPLADGSRAVVVLNKGSATAHYTLDLNALGFSASGGSYTVRDLWAHSTSTSTGTVALSIGSHDSAMLKITPPSGATFTPRGQITVSRNDWSKESLCLDNYRSGTGTNNPVDVYNCTGNSNQQWQMNTDGSVQLLQTGTSNLCLTPQSGTSTGTVNGQTGQWVGIAACGSAPGYQTWTYNRDGNLKLAGTGNCLDVYNGTTTTPGTPVDLYNCGAAPNAIQTNQTWAAPFSAPPAA</sequence>
<accession>A0A2X0J5E7</accession>
<dbReference type="Gene3D" id="2.80.10.50">
    <property type="match status" value="2"/>
</dbReference>
<dbReference type="InterPro" id="IPR041233">
    <property type="entry name" value="Melibiase_C"/>
</dbReference>
<name>A0A2X0J5E7_9ACTN</name>
<evidence type="ECO:0000256" key="6">
    <source>
        <dbReference type="SAM" id="SignalP"/>
    </source>
</evidence>
<feature type="domain" description="Ricin B lectin" evidence="7">
    <location>
        <begin position="521"/>
        <end position="664"/>
    </location>
</feature>
<feature type="signal peptide" evidence="6">
    <location>
        <begin position="1"/>
        <end position="38"/>
    </location>
</feature>
<dbReference type="InterPro" id="IPR017853">
    <property type="entry name" value="GH"/>
</dbReference>
<dbReference type="Proteomes" id="UP000248889">
    <property type="component" value="Unassembled WGS sequence"/>
</dbReference>
<evidence type="ECO:0000259" key="7">
    <source>
        <dbReference type="SMART" id="SM00458"/>
    </source>
</evidence>
<comment type="catalytic activity">
    <reaction evidence="5">
        <text>Hydrolysis of terminal, non-reducing alpha-D-galactose residues in alpha-D-galactosides, including galactose oligosaccharides, galactomannans and galactolipids.</text>
        <dbReference type="EC" id="3.2.1.22"/>
    </reaction>
</comment>
<comment type="similarity">
    <text evidence="1 5">Belongs to the glycosyl hydrolase 27 family.</text>
</comment>
<evidence type="ECO:0000256" key="4">
    <source>
        <dbReference type="ARBA" id="ARBA00023295"/>
    </source>
</evidence>
<dbReference type="PRINTS" id="PR00740">
    <property type="entry name" value="GLHYDRLASE27"/>
</dbReference>
<dbReference type="InterPro" id="IPR002241">
    <property type="entry name" value="Glyco_hydro_27"/>
</dbReference>
<dbReference type="AlphaFoldDB" id="A0A2X0J5E7"/>
<gene>
    <name evidence="8" type="ORF">DN069_11205</name>
</gene>
<dbReference type="PANTHER" id="PTHR11452:SF75">
    <property type="entry name" value="ALPHA-GALACTOSIDASE MEL1"/>
    <property type="match status" value="1"/>
</dbReference>
<dbReference type="InterPro" id="IPR013785">
    <property type="entry name" value="Aldolase_TIM"/>
</dbReference>
<dbReference type="Gene3D" id="3.20.20.70">
    <property type="entry name" value="Aldolase class I"/>
    <property type="match status" value="1"/>
</dbReference>
<dbReference type="SUPFAM" id="SSF50370">
    <property type="entry name" value="Ricin B-like lectins"/>
    <property type="match status" value="1"/>
</dbReference>
<evidence type="ECO:0000313" key="9">
    <source>
        <dbReference type="Proteomes" id="UP000248889"/>
    </source>
</evidence>
<reference evidence="8 9" key="1">
    <citation type="submission" date="2018-06" db="EMBL/GenBank/DDBJ databases">
        <title>Streptacidiphilus pinicola sp. nov., isolated from pine grove soil.</title>
        <authorList>
            <person name="Roh S.G."/>
            <person name="Park S."/>
            <person name="Kim M.-K."/>
            <person name="Yun B.-R."/>
            <person name="Park J."/>
            <person name="Kim M.J."/>
            <person name="Kim Y.S."/>
            <person name="Kim S.B."/>
        </authorList>
    </citation>
    <scope>NUCLEOTIDE SEQUENCE [LARGE SCALE GENOMIC DNA]</scope>
    <source>
        <strain evidence="8 9">MMS16-CNU450</strain>
    </source>
</reference>
<dbReference type="InterPro" id="IPR013780">
    <property type="entry name" value="Glyco_hydro_b"/>
</dbReference>
<dbReference type="EMBL" id="QKYN01000040">
    <property type="protein sequence ID" value="RAG85496.1"/>
    <property type="molecule type" value="Genomic_DNA"/>
</dbReference>
<dbReference type="EC" id="3.2.1.22" evidence="5"/>
<dbReference type="PROSITE" id="PS50231">
    <property type="entry name" value="RICIN_B_LECTIN"/>
    <property type="match status" value="1"/>
</dbReference>
<keyword evidence="3 5" id="KW-0378">Hydrolase</keyword>
<proteinExistence type="inferred from homology"/>
<protein>
    <recommendedName>
        <fullName evidence="5">Alpha-galactosidase</fullName>
        <ecNumber evidence="5">3.2.1.22</ecNumber>
    </recommendedName>
    <alternativeName>
        <fullName evidence="5">Melibiase</fullName>
    </alternativeName>
</protein>
<dbReference type="SMART" id="SM00458">
    <property type="entry name" value="RICIN"/>
    <property type="match status" value="1"/>
</dbReference>
<comment type="caution">
    <text evidence="8">The sequence shown here is derived from an EMBL/GenBank/DDBJ whole genome shotgun (WGS) entry which is preliminary data.</text>
</comment>
<evidence type="ECO:0000256" key="3">
    <source>
        <dbReference type="ARBA" id="ARBA00022801"/>
    </source>
</evidence>
<keyword evidence="5" id="KW-1015">Disulfide bond</keyword>
<dbReference type="Pfam" id="PF16499">
    <property type="entry name" value="Melibiase_2"/>
    <property type="match status" value="1"/>
</dbReference>
<keyword evidence="4 5" id="KW-0326">Glycosidase</keyword>
<evidence type="ECO:0000256" key="5">
    <source>
        <dbReference type="RuleBase" id="RU361168"/>
    </source>
</evidence>
<evidence type="ECO:0000256" key="2">
    <source>
        <dbReference type="ARBA" id="ARBA00022729"/>
    </source>
</evidence>
<dbReference type="Gene3D" id="2.60.40.1180">
    <property type="entry name" value="Golgi alpha-mannosidase II"/>
    <property type="match status" value="1"/>
</dbReference>
<dbReference type="OrthoDB" id="9807519at2"/>
<dbReference type="GO" id="GO:0005975">
    <property type="term" value="P:carbohydrate metabolic process"/>
    <property type="evidence" value="ECO:0007669"/>
    <property type="project" value="InterPro"/>
</dbReference>
<dbReference type="Pfam" id="PF17801">
    <property type="entry name" value="Melibiase_C"/>
    <property type="match status" value="1"/>
</dbReference>
<dbReference type="PANTHER" id="PTHR11452">
    <property type="entry name" value="ALPHA-GALACTOSIDASE/ALPHA-N-ACETYLGALACTOSAMINIDASE"/>
    <property type="match status" value="1"/>
</dbReference>
<dbReference type="InterPro" id="IPR000772">
    <property type="entry name" value="Ricin_B_lectin"/>
</dbReference>
<dbReference type="GO" id="GO:0004557">
    <property type="term" value="F:alpha-galactosidase activity"/>
    <property type="evidence" value="ECO:0007669"/>
    <property type="project" value="UniProtKB-EC"/>
</dbReference>
<dbReference type="Pfam" id="PF00652">
    <property type="entry name" value="Ricin_B_lectin"/>
    <property type="match status" value="2"/>
</dbReference>
<evidence type="ECO:0000256" key="1">
    <source>
        <dbReference type="ARBA" id="ARBA00009743"/>
    </source>
</evidence>
<dbReference type="InterPro" id="IPR035992">
    <property type="entry name" value="Ricin_B-like_lectins"/>
</dbReference>
<dbReference type="SUPFAM" id="SSF51445">
    <property type="entry name" value="(Trans)glycosidases"/>
    <property type="match status" value="1"/>
</dbReference>
<keyword evidence="2 6" id="KW-0732">Signal</keyword>
<dbReference type="RefSeq" id="WP_111500764.1">
    <property type="nucleotide sequence ID" value="NZ_QKYN01000040.1"/>
</dbReference>
<keyword evidence="9" id="KW-1185">Reference proteome</keyword>
<organism evidence="8 9">
    <name type="scientific">Streptacidiphilus pinicola</name>
    <dbReference type="NCBI Taxonomy" id="2219663"/>
    <lineage>
        <taxon>Bacteria</taxon>
        <taxon>Bacillati</taxon>
        <taxon>Actinomycetota</taxon>
        <taxon>Actinomycetes</taxon>
        <taxon>Kitasatosporales</taxon>
        <taxon>Streptomycetaceae</taxon>
        <taxon>Streptacidiphilus</taxon>
    </lineage>
</organism>
<evidence type="ECO:0000313" key="8">
    <source>
        <dbReference type="EMBL" id="RAG85496.1"/>
    </source>
</evidence>
<dbReference type="SUPFAM" id="SSF51011">
    <property type="entry name" value="Glycosyl hydrolase domain"/>
    <property type="match status" value="1"/>
</dbReference>